<sequence>MIACVAGAVPIVPPPRTVHRLWRCQGPWLASYQRRTDAGLECIPGVECPRGRAPRPGNDHVPGTDVAAAPRGPARVRWPGDDGPAGHHPHRRRCQRRAHRRRPDRRRRCRARRHDPVLEHPARRRVLTGGRRSDDCSRPAPSRSSRTATSTDAR</sequence>
<accession>A0ABV5G6S6</accession>
<gene>
    <name evidence="2" type="ORF">ACFFX0_27095</name>
</gene>
<dbReference type="EMBL" id="JBHMFI010000002">
    <property type="protein sequence ID" value="MFB9074656.1"/>
    <property type="molecule type" value="Genomic_DNA"/>
</dbReference>
<organism evidence="2 3">
    <name type="scientific">Citricoccus parietis</name>
    <dbReference type="NCBI Taxonomy" id="592307"/>
    <lineage>
        <taxon>Bacteria</taxon>
        <taxon>Bacillati</taxon>
        <taxon>Actinomycetota</taxon>
        <taxon>Actinomycetes</taxon>
        <taxon>Micrococcales</taxon>
        <taxon>Micrococcaceae</taxon>
        <taxon>Citricoccus</taxon>
    </lineage>
</organism>
<feature type="region of interest" description="Disordered" evidence="1">
    <location>
        <begin position="49"/>
        <end position="154"/>
    </location>
</feature>
<proteinExistence type="predicted"/>
<feature type="compositionally biased region" description="Low complexity" evidence="1">
    <location>
        <begin position="66"/>
        <end position="77"/>
    </location>
</feature>
<name>A0ABV5G6S6_9MICC</name>
<keyword evidence="3" id="KW-1185">Reference proteome</keyword>
<feature type="compositionally biased region" description="Basic residues" evidence="1">
    <location>
        <begin position="87"/>
        <end position="113"/>
    </location>
</feature>
<comment type="caution">
    <text evidence="2">The sequence shown here is derived from an EMBL/GenBank/DDBJ whole genome shotgun (WGS) entry which is preliminary data.</text>
</comment>
<evidence type="ECO:0000313" key="3">
    <source>
        <dbReference type="Proteomes" id="UP001589575"/>
    </source>
</evidence>
<dbReference type="Proteomes" id="UP001589575">
    <property type="component" value="Unassembled WGS sequence"/>
</dbReference>
<evidence type="ECO:0000256" key="1">
    <source>
        <dbReference type="SAM" id="MobiDB-lite"/>
    </source>
</evidence>
<evidence type="ECO:0000313" key="2">
    <source>
        <dbReference type="EMBL" id="MFB9074656.1"/>
    </source>
</evidence>
<protein>
    <submittedName>
        <fullName evidence="2">Uncharacterized protein</fullName>
    </submittedName>
</protein>
<feature type="compositionally biased region" description="Low complexity" evidence="1">
    <location>
        <begin position="138"/>
        <end position="154"/>
    </location>
</feature>
<reference evidence="2 3" key="1">
    <citation type="submission" date="2024-09" db="EMBL/GenBank/DDBJ databases">
        <authorList>
            <person name="Sun Q."/>
            <person name="Mori K."/>
        </authorList>
    </citation>
    <scope>NUCLEOTIDE SEQUENCE [LARGE SCALE GENOMIC DNA]</scope>
    <source>
        <strain evidence="2 3">CCM 7609</strain>
    </source>
</reference>